<evidence type="ECO:0000313" key="2">
    <source>
        <dbReference type="EMBL" id="ADU85641.1"/>
    </source>
</evidence>
<feature type="domain" description="DUF4145" evidence="1">
    <location>
        <begin position="132"/>
        <end position="221"/>
    </location>
</feature>
<dbReference type="AlphaFoldDB" id="F6K7E4"/>
<dbReference type="EMBL" id="HM370391">
    <property type="protein sequence ID" value="ADU85641.1"/>
    <property type="molecule type" value="Genomic_DNA"/>
</dbReference>
<dbReference type="Pfam" id="PF13643">
    <property type="entry name" value="DUF4145"/>
    <property type="match status" value="1"/>
</dbReference>
<name>F6K7E4_AERVE</name>
<sequence length="254" mass="29044">MDRSLYKYSFSRENTPDWTCPTCKKGILRIIDDSFKNVETRDSLRNRDHPEWDPSCVEYIYSCVLRCNNDKCLEIVSSTGVGGADIEGFYNKHGYPDQHWVDYFRPTFFEPPLTIIDIPENCPIEVAEQLQESFRLFFCSPASAANNARASIESLLTVLGVPTHDMKSQRLSLKARLSHLPAEHSEFNTLFDAIRLFGNDGSHPDSKITTDDVMDAYELIEHVLQVLYKPAPKLPTEIVEKMAKKFDVCAKRQV</sequence>
<proteinExistence type="predicted"/>
<accession>F6K7E4</accession>
<reference evidence="2" key="1">
    <citation type="journal article" date="2011" name="Antimicrob. Agents Chemother.">
        <title>Diversity of clavulanic acid-inhibited extended-spectrum ?-lactamases in Aeromonas spp. from the Seine River, Paris, France.</title>
        <authorList>
            <person name="Girlich D."/>
            <person name="Poirel L."/>
            <person name="Nordmann P."/>
        </authorList>
    </citation>
    <scope>NUCLEOTIDE SEQUENCE</scope>
</reference>
<dbReference type="InterPro" id="IPR025285">
    <property type="entry name" value="DUF4145"/>
</dbReference>
<protein>
    <recommendedName>
        <fullName evidence="1">DUF4145 domain-containing protein</fullName>
    </recommendedName>
</protein>
<evidence type="ECO:0000259" key="1">
    <source>
        <dbReference type="Pfam" id="PF13643"/>
    </source>
</evidence>
<organism evidence="2">
    <name type="scientific">Aeromonas veronii</name>
    <dbReference type="NCBI Taxonomy" id="654"/>
    <lineage>
        <taxon>Bacteria</taxon>
        <taxon>Pseudomonadati</taxon>
        <taxon>Pseudomonadota</taxon>
        <taxon>Gammaproteobacteria</taxon>
        <taxon>Aeromonadales</taxon>
        <taxon>Aeromonadaceae</taxon>
        <taxon>Aeromonas</taxon>
    </lineage>
</organism>